<keyword evidence="5" id="KW-1185">Reference proteome</keyword>
<keyword evidence="1" id="KW-0539">Nucleus</keyword>
<dbReference type="SMART" id="SM00066">
    <property type="entry name" value="GAL4"/>
    <property type="match status" value="1"/>
</dbReference>
<dbReference type="GO" id="GO:0000981">
    <property type="term" value="F:DNA-binding transcription factor activity, RNA polymerase II-specific"/>
    <property type="evidence" value="ECO:0007669"/>
    <property type="project" value="InterPro"/>
</dbReference>
<sequence>MVFCGKPSKACAECRAKRTRCNEATPACGQCVRAGRKCSGYRDPLAMMFKDQNSKLSGKLKSSTASGSRSPLTPRRSSHSFVFESSSDLQSELSFAPGWEEQAVAFIFHNYVSEDNESASSRGLFDYLPALYRQSEPGSILTDAVTALGMVCIANSNRDSALLNKAILKYSATARAVSDCLGEIKLAKQDGILISVLLLGIFETNASDRPRSMASWLQHIKGSISLLKLRGNQQLDTHIGRRLFVQLRTSIMANCIIRRVAVPPEIFDWTMLAMQHESVDQAASSTLVFIMIRFSELRRNLEIPDYASDPHRVVSDALEIDEMFYEWALTVPESFLWTPIHIAEPDEEVFADYYDVYNDVFTAGVWNSFRSIRIMLHEILIENLVILCSSPEYITPNREILSSYKGQIFTSKSVICTLTHEICASVPFYFNYHRRDTENFGERPPVKALAGYFLMWPLYTAAVAGRVSAQMREWIAGRLKDIGDVMGLKHAYALGALAAVKREMSDLELEREKADCWDRYTKESATKDYQSYCDDFIEA</sequence>
<dbReference type="AlphaFoldDB" id="A0A2J6QV96"/>
<evidence type="ECO:0000256" key="2">
    <source>
        <dbReference type="SAM" id="MobiDB-lite"/>
    </source>
</evidence>
<dbReference type="InterPro" id="IPR001138">
    <property type="entry name" value="Zn2Cys6_DnaBD"/>
</dbReference>
<dbReference type="PROSITE" id="PS50048">
    <property type="entry name" value="ZN2_CY6_FUNGAL_2"/>
    <property type="match status" value="1"/>
</dbReference>
<dbReference type="Gene3D" id="4.10.240.10">
    <property type="entry name" value="Zn(2)-C6 fungal-type DNA-binding domain"/>
    <property type="match status" value="1"/>
</dbReference>
<accession>A0A2J6QV96</accession>
<dbReference type="PANTHER" id="PTHR38791">
    <property type="entry name" value="ZN(II)2CYS6 TRANSCRIPTION FACTOR (EUROFUNG)-RELATED-RELATED"/>
    <property type="match status" value="1"/>
</dbReference>
<dbReference type="InterPro" id="IPR021858">
    <property type="entry name" value="Fun_TF"/>
</dbReference>
<name>A0A2J6QV96_HYAVF</name>
<dbReference type="GO" id="GO:0008270">
    <property type="term" value="F:zinc ion binding"/>
    <property type="evidence" value="ECO:0007669"/>
    <property type="project" value="InterPro"/>
</dbReference>
<dbReference type="OrthoDB" id="4220372at2759"/>
<dbReference type="InterPro" id="IPR053175">
    <property type="entry name" value="DHMBA_Reg_Transcription_Factor"/>
</dbReference>
<dbReference type="Pfam" id="PF11951">
    <property type="entry name" value="Fungal_trans_2"/>
    <property type="match status" value="1"/>
</dbReference>
<dbReference type="Proteomes" id="UP000235786">
    <property type="component" value="Unassembled WGS sequence"/>
</dbReference>
<reference evidence="4 5" key="1">
    <citation type="submission" date="2016-04" db="EMBL/GenBank/DDBJ databases">
        <title>A degradative enzymes factory behind the ericoid mycorrhizal symbiosis.</title>
        <authorList>
            <consortium name="DOE Joint Genome Institute"/>
            <person name="Martino E."/>
            <person name="Morin E."/>
            <person name="Grelet G."/>
            <person name="Kuo A."/>
            <person name="Kohler A."/>
            <person name="Daghino S."/>
            <person name="Barry K."/>
            <person name="Choi C."/>
            <person name="Cichocki N."/>
            <person name="Clum A."/>
            <person name="Copeland A."/>
            <person name="Hainaut M."/>
            <person name="Haridas S."/>
            <person name="Labutti K."/>
            <person name="Lindquist E."/>
            <person name="Lipzen A."/>
            <person name="Khouja H.-R."/>
            <person name="Murat C."/>
            <person name="Ohm R."/>
            <person name="Olson A."/>
            <person name="Spatafora J."/>
            <person name="Veneault-Fourrey C."/>
            <person name="Henrissat B."/>
            <person name="Grigoriev I."/>
            <person name="Martin F."/>
            <person name="Perotto S."/>
        </authorList>
    </citation>
    <scope>NUCLEOTIDE SEQUENCE [LARGE SCALE GENOMIC DNA]</scope>
    <source>
        <strain evidence="4 5">F</strain>
    </source>
</reference>
<feature type="domain" description="Zn(2)-C6 fungal-type" evidence="3">
    <location>
        <begin position="10"/>
        <end position="39"/>
    </location>
</feature>
<dbReference type="Pfam" id="PF00172">
    <property type="entry name" value="Zn_clus"/>
    <property type="match status" value="1"/>
</dbReference>
<proteinExistence type="predicted"/>
<evidence type="ECO:0000313" key="5">
    <source>
        <dbReference type="Proteomes" id="UP000235786"/>
    </source>
</evidence>
<feature type="compositionally biased region" description="Polar residues" evidence="2">
    <location>
        <begin position="54"/>
        <end position="71"/>
    </location>
</feature>
<dbReference type="CDD" id="cd00067">
    <property type="entry name" value="GAL4"/>
    <property type="match status" value="1"/>
</dbReference>
<protein>
    <recommendedName>
        <fullName evidence="3">Zn(2)-C6 fungal-type domain-containing protein</fullName>
    </recommendedName>
</protein>
<gene>
    <name evidence="4" type="ORF">L207DRAFT_502954</name>
</gene>
<dbReference type="PANTHER" id="PTHR38791:SF5">
    <property type="entry name" value="TRANSCRIPTION FACTOR DBAG-RELATED"/>
    <property type="match status" value="1"/>
</dbReference>
<dbReference type="EMBL" id="KZ613968">
    <property type="protein sequence ID" value="PMD30188.1"/>
    <property type="molecule type" value="Genomic_DNA"/>
</dbReference>
<evidence type="ECO:0000256" key="1">
    <source>
        <dbReference type="ARBA" id="ARBA00023242"/>
    </source>
</evidence>
<dbReference type="PROSITE" id="PS00463">
    <property type="entry name" value="ZN2_CY6_FUNGAL_1"/>
    <property type="match status" value="1"/>
</dbReference>
<evidence type="ECO:0000259" key="3">
    <source>
        <dbReference type="PROSITE" id="PS50048"/>
    </source>
</evidence>
<organism evidence="4 5">
    <name type="scientific">Hyaloscypha variabilis (strain UAMH 11265 / GT02V1 / F)</name>
    <name type="common">Meliniomyces variabilis</name>
    <dbReference type="NCBI Taxonomy" id="1149755"/>
    <lineage>
        <taxon>Eukaryota</taxon>
        <taxon>Fungi</taxon>
        <taxon>Dikarya</taxon>
        <taxon>Ascomycota</taxon>
        <taxon>Pezizomycotina</taxon>
        <taxon>Leotiomycetes</taxon>
        <taxon>Helotiales</taxon>
        <taxon>Hyaloscyphaceae</taxon>
        <taxon>Hyaloscypha</taxon>
        <taxon>Hyaloscypha variabilis</taxon>
    </lineage>
</organism>
<dbReference type="InterPro" id="IPR036864">
    <property type="entry name" value="Zn2-C6_fun-type_DNA-bd_sf"/>
</dbReference>
<evidence type="ECO:0000313" key="4">
    <source>
        <dbReference type="EMBL" id="PMD30188.1"/>
    </source>
</evidence>
<feature type="region of interest" description="Disordered" evidence="2">
    <location>
        <begin position="54"/>
        <end position="79"/>
    </location>
</feature>
<dbReference type="SUPFAM" id="SSF57701">
    <property type="entry name" value="Zn2/Cys6 DNA-binding domain"/>
    <property type="match status" value="1"/>
</dbReference>